<dbReference type="Pfam" id="PF20257">
    <property type="entry name" value="SAM_HAT_C"/>
    <property type="match status" value="1"/>
</dbReference>
<sequence length="280" mass="30611">MKPAIVMQTDFTADTSAVCTMYGVCQMVDPELRLFNNNHAIPSFDTFSASINLDYVVDFWPAGTVFVSVVDPGVGTSRKASVAKLKNGQYVVSPDNGSLTHVAKKVGIEEIREIDETVNRWQPTKACSIFHGRDLFAYCAAKLASGVITFEQVGPAYPVEDVVLLPIVEPEVKEDGTVCGMIQAAGEHFGLVSSNIPYEMLENTGVAYGDTVEVVICHGGEEKYHDKVPYFKSFGYVSEGEPVVMTSESLTVQIALNLKNFVKVYGIGQGPEWKISFRKC</sequence>
<reference evidence="5" key="1">
    <citation type="submission" date="2021-06" db="EMBL/GenBank/DDBJ databases">
        <title>Description of novel taxa of the family Lachnospiraceae.</title>
        <authorList>
            <person name="Chaplin A.V."/>
            <person name="Sokolova S.R."/>
            <person name="Pikina A.P."/>
            <person name="Korzhanova M."/>
            <person name="Belova V."/>
            <person name="Korostin D."/>
            <person name="Efimov B.A."/>
        </authorList>
    </citation>
    <scope>NUCLEOTIDE SEQUENCE</scope>
    <source>
        <strain evidence="5">ASD5720</strain>
    </source>
</reference>
<gene>
    <name evidence="5" type="ORF">KTH89_24450</name>
</gene>
<evidence type="ECO:0000313" key="6">
    <source>
        <dbReference type="Proteomes" id="UP000712157"/>
    </source>
</evidence>
<dbReference type="PANTHER" id="PTHR35092">
    <property type="entry name" value="CHLORINASE MJ1651"/>
    <property type="match status" value="1"/>
</dbReference>
<dbReference type="InterPro" id="IPR023227">
    <property type="entry name" value="SAM_OH_AdoTrfase_C_sf"/>
</dbReference>
<evidence type="ECO:0000259" key="4">
    <source>
        <dbReference type="Pfam" id="PF20257"/>
    </source>
</evidence>
<dbReference type="AlphaFoldDB" id="A0A949K510"/>
<dbReference type="Gene3D" id="2.40.30.90">
    <property type="entry name" value="Bacterial fluorinating enzyme like"/>
    <property type="match status" value="1"/>
</dbReference>
<proteinExistence type="inferred from homology"/>
<dbReference type="Gene3D" id="3.40.50.10790">
    <property type="entry name" value="S-adenosyl-l-methionine hydroxide adenosyltransferase, N-terminal"/>
    <property type="match status" value="1"/>
</dbReference>
<dbReference type="PIRSF" id="PIRSF006779">
    <property type="entry name" value="UCP006779"/>
    <property type="match status" value="1"/>
</dbReference>
<feature type="domain" description="S-adenosyl-l-methionine hydroxide adenosyltransferase C-terminal" evidence="4">
    <location>
        <begin position="188"/>
        <end position="273"/>
    </location>
</feature>
<dbReference type="Proteomes" id="UP000712157">
    <property type="component" value="Unassembled WGS sequence"/>
</dbReference>
<accession>A0A949K510</accession>
<name>A0A949K510_9FIRM</name>
<organism evidence="5 6">
    <name type="scientific">Diplocloster agilis</name>
    <dbReference type="NCBI Taxonomy" id="2850323"/>
    <lineage>
        <taxon>Bacteria</taxon>
        <taxon>Bacillati</taxon>
        <taxon>Bacillota</taxon>
        <taxon>Clostridia</taxon>
        <taxon>Lachnospirales</taxon>
        <taxon>Lachnospiraceae</taxon>
        <taxon>Diplocloster</taxon>
    </lineage>
</organism>
<keyword evidence="1" id="KW-0949">S-adenosyl-L-methionine</keyword>
<dbReference type="SUPFAM" id="SSF101852">
    <property type="entry name" value="Bacterial fluorinating enzyme, C-terminal domain"/>
    <property type="match status" value="1"/>
</dbReference>
<comment type="similarity">
    <text evidence="2">Belongs to the SAM hydrolase / SAM-dependent halogenase family.</text>
</comment>
<evidence type="ECO:0000313" key="5">
    <source>
        <dbReference type="EMBL" id="MBU9739692.1"/>
    </source>
</evidence>
<dbReference type="InterPro" id="IPR002747">
    <property type="entry name" value="SAM_OH_AdoTrfase"/>
</dbReference>
<evidence type="ECO:0000256" key="2">
    <source>
        <dbReference type="ARBA" id="ARBA00024035"/>
    </source>
</evidence>
<comment type="caution">
    <text evidence="5">The sequence shown here is derived from an EMBL/GenBank/DDBJ whole genome shotgun (WGS) entry which is preliminary data.</text>
</comment>
<feature type="domain" description="S-adenosyl-l-methionine hydroxide adenosyltransferase N-terminal" evidence="3">
    <location>
        <begin position="5"/>
        <end position="154"/>
    </location>
</feature>
<dbReference type="PANTHER" id="PTHR35092:SF1">
    <property type="entry name" value="CHLORINASE MJ1651"/>
    <property type="match status" value="1"/>
</dbReference>
<dbReference type="InterPro" id="IPR023228">
    <property type="entry name" value="SAM_OH_AdoTrfase_N_sf"/>
</dbReference>
<dbReference type="InterPro" id="IPR046470">
    <property type="entry name" value="SAM_HAT_C"/>
</dbReference>
<evidence type="ECO:0000259" key="3">
    <source>
        <dbReference type="Pfam" id="PF01887"/>
    </source>
</evidence>
<evidence type="ECO:0000256" key="1">
    <source>
        <dbReference type="ARBA" id="ARBA00022691"/>
    </source>
</evidence>
<dbReference type="SUPFAM" id="SSF102522">
    <property type="entry name" value="Bacterial fluorinating enzyme, N-terminal domain"/>
    <property type="match status" value="1"/>
</dbReference>
<dbReference type="RefSeq" id="WP_158348815.1">
    <property type="nucleotide sequence ID" value="NZ_JAHQCW010000076.1"/>
</dbReference>
<dbReference type="EMBL" id="JAHQCW010000076">
    <property type="protein sequence ID" value="MBU9739692.1"/>
    <property type="molecule type" value="Genomic_DNA"/>
</dbReference>
<protein>
    <submittedName>
        <fullName evidence="5">SAM-dependent chlorinase/fluorinase</fullName>
    </submittedName>
</protein>
<keyword evidence="6" id="KW-1185">Reference proteome</keyword>
<dbReference type="Pfam" id="PF01887">
    <property type="entry name" value="SAM_HAT_N"/>
    <property type="match status" value="1"/>
</dbReference>
<dbReference type="InterPro" id="IPR046469">
    <property type="entry name" value="SAM_HAT_N"/>
</dbReference>